<evidence type="ECO:0000313" key="9">
    <source>
        <dbReference type="EMBL" id="SSX03235.1"/>
    </source>
</evidence>
<dbReference type="AlphaFoldDB" id="A0A336M2I5"/>
<dbReference type="PANTHER" id="PTHR24409:SF295">
    <property type="entry name" value="AZ2-RELATED"/>
    <property type="match status" value="1"/>
</dbReference>
<dbReference type="PROSITE" id="PS51915">
    <property type="entry name" value="ZAD"/>
    <property type="match status" value="1"/>
</dbReference>
<evidence type="ECO:0000313" key="10">
    <source>
        <dbReference type="EMBL" id="SSX23601.1"/>
    </source>
</evidence>
<feature type="domain" description="C2H2-type" evidence="7">
    <location>
        <begin position="500"/>
        <end position="527"/>
    </location>
</feature>
<dbReference type="EMBL" id="UFQT01000368">
    <property type="protein sequence ID" value="SSX23601.1"/>
    <property type="molecule type" value="Genomic_DNA"/>
</dbReference>
<feature type="binding site" evidence="6">
    <location>
        <position position="68"/>
    </location>
    <ligand>
        <name>Zn(2+)</name>
        <dbReference type="ChEBI" id="CHEBI:29105"/>
    </ligand>
</feature>
<keyword evidence="4 6" id="KW-0862">Zinc</keyword>
<evidence type="ECO:0000256" key="5">
    <source>
        <dbReference type="PROSITE-ProRule" id="PRU00042"/>
    </source>
</evidence>
<dbReference type="PROSITE" id="PS50157">
    <property type="entry name" value="ZINC_FINGER_C2H2_2"/>
    <property type="match status" value="6"/>
</dbReference>
<dbReference type="GO" id="GO:0005634">
    <property type="term" value="C:nucleus"/>
    <property type="evidence" value="ECO:0007669"/>
    <property type="project" value="InterPro"/>
</dbReference>
<evidence type="ECO:0000256" key="1">
    <source>
        <dbReference type="ARBA" id="ARBA00022723"/>
    </source>
</evidence>
<dbReference type="SMART" id="SM00868">
    <property type="entry name" value="zf-AD"/>
    <property type="match status" value="1"/>
</dbReference>
<evidence type="ECO:0000259" key="7">
    <source>
        <dbReference type="PROSITE" id="PS50157"/>
    </source>
</evidence>
<dbReference type="SUPFAM" id="SSF57716">
    <property type="entry name" value="Glucocorticoid receptor-like (DNA-binding domain)"/>
    <property type="match status" value="1"/>
</dbReference>
<keyword evidence="1 6" id="KW-0479">Metal-binding</keyword>
<dbReference type="GO" id="GO:0000977">
    <property type="term" value="F:RNA polymerase II transcription regulatory region sequence-specific DNA binding"/>
    <property type="evidence" value="ECO:0007669"/>
    <property type="project" value="TreeGrafter"/>
</dbReference>
<feature type="binding site" evidence="6">
    <location>
        <position position="19"/>
    </location>
    <ligand>
        <name>Zn(2+)</name>
        <dbReference type="ChEBI" id="CHEBI:29105"/>
    </ligand>
</feature>
<organism evidence="10">
    <name type="scientific">Culicoides sonorensis</name>
    <name type="common">Biting midge</name>
    <dbReference type="NCBI Taxonomy" id="179676"/>
    <lineage>
        <taxon>Eukaryota</taxon>
        <taxon>Metazoa</taxon>
        <taxon>Ecdysozoa</taxon>
        <taxon>Arthropoda</taxon>
        <taxon>Hexapoda</taxon>
        <taxon>Insecta</taxon>
        <taxon>Pterygota</taxon>
        <taxon>Neoptera</taxon>
        <taxon>Endopterygota</taxon>
        <taxon>Diptera</taxon>
        <taxon>Nematocera</taxon>
        <taxon>Chironomoidea</taxon>
        <taxon>Ceratopogonidae</taxon>
        <taxon>Ceratopogoninae</taxon>
        <taxon>Culicoides</taxon>
        <taxon>Monoculicoides</taxon>
    </lineage>
</organism>
<evidence type="ECO:0000259" key="8">
    <source>
        <dbReference type="PROSITE" id="PS51915"/>
    </source>
</evidence>
<dbReference type="InterPro" id="IPR036236">
    <property type="entry name" value="Znf_C2H2_sf"/>
</dbReference>
<keyword evidence="3 5" id="KW-0863">Zinc-finger</keyword>
<evidence type="ECO:0000256" key="2">
    <source>
        <dbReference type="ARBA" id="ARBA00022737"/>
    </source>
</evidence>
<sequence>MDEFDCPLNLNPEVICRICLETKTCLENLFVKEIVDGELLALPSIFQKLFRIKVFKNDKLPQKICTDCKQKLVTSTKFVRKCEASNKVLHDLLQPGYDWKILDESTMKKEVVTVKRDNQCQTETQNRNDKEIDEIFQDAAQYYEIKYKAIKNYDDVGDEFYELCQLYAFFDSDHTCPLDGCETAIETPHMLQSHMKTKHSEILKNLYDRLDLLSNAEYNEEIEDENSKVERMEEEFTDPETEGIPEKVEIVERIEEHSVTKTEIIEIEEYEPEPEKPDEITHVSYKCPICYKLIRGHDEIEKHHIMHEITLPTVFDNIEHYCCETCKFVFTSIDQIKQHYAKSLYCNELNAAKPEHNPEKRGNDREFDSLPSIPTKMFFLKLQPTPEDEKNSSDEQTFLEMVEKDYIENDDLLICGICEKSYNSVEAIRYHTFSHLESFSCPMQDCEAQFDFAYKLLGHLRYTHFNKNSIFLNCQYCKEQFETKKDYAFHLKETCTKRTISCNLCDKLFVSQAALKNHMKVHDQHKCDECDDVYSTSSDLRNHMKQCHAEDNKMYKCGRCDKRFRTPSHRNDHENSHNTINQYQCDICKNFYKSERVLKSHLKIHTVGKSHACPVCGKLFNRNYHVKLHLKTHKDPNSKKGASL</sequence>
<evidence type="ECO:0000256" key="6">
    <source>
        <dbReference type="PROSITE-ProRule" id="PRU01263"/>
    </source>
</evidence>
<feature type="binding site" evidence="6">
    <location>
        <position position="65"/>
    </location>
    <ligand>
        <name>Zn(2+)</name>
        <dbReference type="ChEBI" id="CHEBI:29105"/>
    </ligand>
</feature>
<accession>A0A336M2I5</accession>
<feature type="domain" description="C2H2-type" evidence="7">
    <location>
        <begin position="583"/>
        <end position="610"/>
    </location>
</feature>
<evidence type="ECO:0000256" key="3">
    <source>
        <dbReference type="ARBA" id="ARBA00022771"/>
    </source>
</evidence>
<dbReference type="EMBL" id="UFQS01000368">
    <property type="protein sequence ID" value="SSX03235.1"/>
    <property type="molecule type" value="Genomic_DNA"/>
</dbReference>
<feature type="domain" description="C2H2-type" evidence="7">
    <location>
        <begin position="555"/>
        <end position="582"/>
    </location>
</feature>
<dbReference type="OMA" id="DKTHYEQ"/>
<feature type="domain" description="C2H2-type" evidence="7">
    <location>
        <begin position="525"/>
        <end position="553"/>
    </location>
</feature>
<gene>
    <name evidence="10" type="primary">CSON009319</name>
</gene>
<proteinExistence type="predicted"/>
<dbReference type="SMART" id="SM00355">
    <property type="entry name" value="ZnF_C2H2"/>
    <property type="match status" value="11"/>
</dbReference>
<evidence type="ECO:0000256" key="4">
    <source>
        <dbReference type="ARBA" id="ARBA00022833"/>
    </source>
</evidence>
<dbReference type="PANTHER" id="PTHR24409">
    <property type="entry name" value="ZINC FINGER PROTEIN 142"/>
    <property type="match status" value="1"/>
</dbReference>
<dbReference type="VEuPathDB" id="VectorBase:CSON009319"/>
<dbReference type="GO" id="GO:0000981">
    <property type="term" value="F:DNA-binding transcription factor activity, RNA polymerase II-specific"/>
    <property type="evidence" value="ECO:0007669"/>
    <property type="project" value="TreeGrafter"/>
</dbReference>
<keyword evidence="2" id="KW-0677">Repeat</keyword>
<dbReference type="GO" id="GO:0008270">
    <property type="term" value="F:zinc ion binding"/>
    <property type="evidence" value="ECO:0007669"/>
    <property type="project" value="UniProtKB-UniRule"/>
</dbReference>
<name>A0A336M2I5_CULSO</name>
<reference evidence="9" key="1">
    <citation type="submission" date="2018-04" db="EMBL/GenBank/DDBJ databases">
        <authorList>
            <person name="Go L.Y."/>
            <person name="Mitchell J.A."/>
        </authorList>
    </citation>
    <scope>NUCLEOTIDE SEQUENCE</scope>
    <source>
        <tissue evidence="9">Whole organism</tissue>
    </source>
</reference>
<dbReference type="SUPFAM" id="SSF57667">
    <property type="entry name" value="beta-beta-alpha zinc fingers"/>
    <property type="match status" value="3"/>
</dbReference>
<dbReference type="Pfam" id="PF00096">
    <property type="entry name" value="zf-C2H2"/>
    <property type="match status" value="3"/>
</dbReference>
<feature type="domain" description="C2H2-type" evidence="7">
    <location>
        <begin position="439"/>
        <end position="469"/>
    </location>
</feature>
<dbReference type="InterPro" id="IPR013087">
    <property type="entry name" value="Znf_C2H2_type"/>
</dbReference>
<dbReference type="Gene3D" id="3.40.1800.20">
    <property type="match status" value="1"/>
</dbReference>
<dbReference type="Pfam" id="PF07776">
    <property type="entry name" value="zf-AD"/>
    <property type="match status" value="1"/>
</dbReference>
<feature type="domain" description="C2H2-type" evidence="7">
    <location>
        <begin position="611"/>
        <end position="638"/>
    </location>
</feature>
<protein>
    <submittedName>
        <fullName evidence="10">CSON009319 protein</fullName>
    </submittedName>
</protein>
<feature type="binding site" evidence="6">
    <location>
        <position position="16"/>
    </location>
    <ligand>
        <name>Zn(2+)</name>
        <dbReference type="ChEBI" id="CHEBI:29105"/>
    </ligand>
</feature>
<dbReference type="InterPro" id="IPR012934">
    <property type="entry name" value="Znf_AD"/>
</dbReference>
<dbReference type="Pfam" id="PF13912">
    <property type="entry name" value="zf-C2H2_6"/>
    <property type="match status" value="1"/>
</dbReference>
<reference evidence="10" key="2">
    <citation type="submission" date="2018-07" db="EMBL/GenBank/DDBJ databases">
        <authorList>
            <person name="Quirk P.G."/>
            <person name="Krulwich T.A."/>
        </authorList>
    </citation>
    <scope>NUCLEOTIDE SEQUENCE</scope>
</reference>
<dbReference type="Gene3D" id="3.30.160.60">
    <property type="entry name" value="Classic Zinc Finger"/>
    <property type="match status" value="4"/>
</dbReference>
<feature type="domain" description="ZAD" evidence="8">
    <location>
        <begin position="14"/>
        <end position="92"/>
    </location>
</feature>
<dbReference type="PROSITE" id="PS00028">
    <property type="entry name" value="ZINC_FINGER_C2H2_1"/>
    <property type="match status" value="9"/>
</dbReference>